<evidence type="ECO:0000313" key="7">
    <source>
        <dbReference type="EMBL" id="ARO90632.1"/>
    </source>
</evidence>
<feature type="transmembrane region" description="Helical" evidence="5">
    <location>
        <begin position="191"/>
        <end position="214"/>
    </location>
</feature>
<keyword evidence="2 5" id="KW-0812">Transmembrane</keyword>
<name>A0A1Y9TLZ1_9RHOD</name>
<evidence type="ECO:0000256" key="1">
    <source>
        <dbReference type="ARBA" id="ARBA00004141"/>
    </source>
</evidence>
<evidence type="ECO:0000256" key="3">
    <source>
        <dbReference type="ARBA" id="ARBA00022989"/>
    </source>
</evidence>
<evidence type="ECO:0000256" key="5">
    <source>
        <dbReference type="SAM" id="Phobius"/>
    </source>
</evidence>
<dbReference type="GeneID" id="32891450"/>
<dbReference type="PANTHER" id="PTHR43229">
    <property type="entry name" value="NODULATION PROTEIN J"/>
    <property type="match status" value="1"/>
</dbReference>
<gene>
    <name evidence="7" type="primary">ycf38</name>
</gene>
<accession>A0A1Y9TLZ1</accession>
<evidence type="ECO:0000256" key="4">
    <source>
        <dbReference type="ARBA" id="ARBA00023136"/>
    </source>
</evidence>
<keyword evidence="4 5" id="KW-0472">Membrane</keyword>
<dbReference type="InterPro" id="IPR013525">
    <property type="entry name" value="ABC2_TM"/>
</dbReference>
<dbReference type="AlphaFoldDB" id="A0A1Y9TLZ1"/>
<dbReference type="PRINTS" id="PR00164">
    <property type="entry name" value="ABC2TRNSPORT"/>
</dbReference>
<organism evidence="7">
    <name type="scientific">Boldia erythrosiphon</name>
    <dbReference type="NCBI Taxonomy" id="74908"/>
    <lineage>
        <taxon>Eukaryota</taxon>
        <taxon>Rhodophyta</taxon>
        <taxon>Compsopogonophyceae</taxon>
        <taxon>Compsopogonales</taxon>
        <taxon>Boldiaceae</taxon>
        <taxon>Boldia</taxon>
    </lineage>
</organism>
<sequence>MLSSRVLKPKPHYNHCIFSIKNIFQEIQALNRRLFIQVSRRLISIFSGIIQPLLWLILFGALFNNIPMDIFNKSIKYTRFLSAGIIVFTAFTAGLNAGLPIIFDREFGFFNRLLTSPLNSRFSIFFASTYFIIIISLLQIGCILLFSEFLGSHIPNIQALIVIINIIFIITIGITLISIALAFLLPGHIQLLALILVISLPLLFSSTALAPLSIMPHWLQIVASFNPLTYAIEVIRYVYFIENFNLITPVIDTIWGKLSLRDIFLNLIQLDIAIIVIVYQFLTKKFK</sequence>
<geneLocation type="chloroplast" evidence="7"/>
<dbReference type="InterPro" id="IPR047817">
    <property type="entry name" value="ABC2_TM_bact-type"/>
</dbReference>
<keyword evidence="7" id="KW-0150">Chloroplast</keyword>
<reference evidence="7" key="1">
    <citation type="submission" date="2017-03" db="EMBL/GenBank/DDBJ databases">
        <title>The new red algal subphylum Proteorhodophytina comprises the largest and most divergent plastid genomes known.</title>
        <authorList>
            <person name="Munoz-Gomez S.A."/>
            <person name="Mejia-Franco F.G."/>
            <person name="Durnin K."/>
            <person name="Morgan C."/>
            <person name="Grisdale C.J."/>
            <person name="Archibald J.M."/>
            <person name="Slamovits C.H."/>
        </authorList>
    </citation>
    <scope>NUCLEOTIDE SEQUENCE</scope>
    <source>
        <strain evidence="7">UTEX LB2858</strain>
    </source>
</reference>
<dbReference type="InterPro" id="IPR051784">
    <property type="entry name" value="Nod_factor_ABC_transporter"/>
</dbReference>
<evidence type="ECO:0000256" key="2">
    <source>
        <dbReference type="ARBA" id="ARBA00022692"/>
    </source>
</evidence>
<dbReference type="Pfam" id="PF01061">
    <property type="entry name" value="ABC2_membrane"/>
    <property type="match status" value="1"/>
</dbReference>
<feature type="transmembrane region" description="Helical" evidence="5">
    <location>
        <begin position="42"/>
        <end position="63"/>
    </location>
</feature>
<comment type="subcellular location">
    <subcellularLocation>
        <location evidence="1">Membrane</location>
        <topology evidence="1">Multi-pass membrane protein</topology>
    </subcellularLocation>
</comment>
<dbReference type="PANTHER" id="PTHR43229:SF2">
    <property type="entry name" value="NODULATION PROTEIN J"/>
    <property type="match status" value="1"/>
</dbReference>
<feature type="transmembrane region" description="Helical" evidence="5">
    <location>
        <begin position="263"/>
        <end position="282"/>
    </location>
</feature>
<proteinExistence type="predicted"/>
<dbReference type="InterPro" id="IPR000412">
    <property type="entry name" value="ABC_2_transport"/>
</dbReference>
<feature type="transmembrane region" description="Helical" evidence="5">
    <location>
        <begin position="83"/>
        <end position="103"/>
    </location>
</feature>
<feature type="domain" description="ABC transmembrane type-2" evidence="6">
    <location>
        <begin position="43"/>
        <end position="285"/>
    </location>
</feature>
<dbReference type="GO" id="GO:0140359">
    <property type="term" value="F:ABC-type transporter activity"/>
    <property type="evidence" value="ECO:0007669"/>
    <property type="project" value="InterPro"/>
</dbReference>
<keyword evidence="7" id="KW-0934">Plastid</keyword>
<feature type="transmembrane region" description="Helical" evidence="5">
    <location>
        <begin position="159"/>
        <end position="184"/>
    </location>
</feature>
<feature type="transmembrane region" description="Helical" evidence="5">
    <location>
        <begin position="124"/>
        <end position="147"/>
    </location>
</feature>
<protein>
    <submittedName>
        <fullName evidence="7">ABC transporter</fullName>
    </submittedName>
</protein>
<dbReference type="EMBL" id="KY709208">
    <property type="protein sequence ID" value="ARO90632.1"/>
    <property type="molecule type" value="Genomic_DNA"/>
</dbReference>
<keyword evidence="3 5" id="KW-1133">Transmembrane helix</keyword>
<evidence type="ECO:0000259" key="6">
    <source>
        <dbReference type="PROSITE" id="PS51012"/>
    </source>
</evidence>
<dbReference type="GO" id="GO:0043190">
    <property type="term" value="C:ATP-binding cassette (ABC) transporter complex"/>
    <property type="evidence" value="ECO:0007669"/>
    <property type="project" value="InterPro"/>
</dbReference>
<dbReference type="RefSeq" id="YP_009369944.1">
    <property type="nucleotide sequence ID" value="NC_034776.1"/>
</dbReference>
<dbReference type="PROSITE" id="PS51012">
    <property type="entry name" value="ABC_TM2"/>
    <property type="match status" value="1"/>
</dbReference>